<gene>
    <name evidence="1" type="ORF">CERSUDRAFT_118345</name>
</gene>
<dbReference type="Proteomes" id="UP000016930">
    <property type="component" value="Unassembled WGS sequence"/>
</dbReference>
<dbReference type="AlphaFoldDB" id="M2R3Y5"/>
<proteinExistence type="predicted"/>
<evidence type="ECO:0000313" key="1">
    <source>
        <dbReference type="EMBL" id="EMD32902.1"/>
    </source>
</evidence>
<sequence>MHNVQATRSEGPVACISQPSRITRGLERSCSCGMLRSTLCLAREMMSRDPFRSKIKFDVPHHGLHASSLNVPILLVPSVFMLQVALGHSRGASPRRCVLQILVSDDSRLHRRRIQSQRTCRCSWALALPTNALMRASAPTGTLRRAALSSTASRDAPRNVVGWSTARWHADSEARRERRC</sequence>
<accession>M2R3Y5</accession>
<reference evidence="1 2" key="1">
    <citation type="journal article" date="2012" name="Proc. Natl. Acad. Sci. U.S.A.">
        <title>Comparative genomics of Ceriporiopsis subvermispora and Phanerochaete chrysosporium provide insight into selective ligninolysis.</title>
        <authorList>
            <person name="Fernandez-Fueyo E."/>
            <person name="Ruiz-Duenas F.J."/>
            <person name="Ferreira P."/>
            <person name="Floudas D."/>
            <person name="Hibbett D.S."/>
            <person name="Canessa P."/>
            <person name="Larrondo L.F."/>
            <person name="James T.Y."/>
            <person name="Seelenfreund D."/>
            <person name="Lobos S."/>
            <person name="Polanco R."/>
            <person name="Tello M."/>
            <person name="Honda Y."/>
            <person name="Watanabe T."/>
            <person name="Watanabe T."/>
            <person name="Ryu J.S."/>
            <person name="Kubicek C.P."/>
            <person name="Schmoll M."/>
            <person name="Gaskell J."/>
            <person name="Hammel K.E."/>
            <person name="St John F.J."/>
            <person name="Vanden Wymelenberg A."/>
            <person name="Sabat G."/>
            <person name="Splinter BonDurant S."/>
            <person name="Syed K."/>
            <person name="Yadav J.S."/>
            <person name="Doddapaneni H."/>
            <person name="Subramanian V."/>
            <person name="Lavin J.L."/>
            <person name="Oguiza J.A."/>
            <person name="Perez G."/>
            <person name="Pisabarro A.G."/>
            <person name="Ramirez L."/>
            <person name="Santoyo F."/>
            <person name="Master E."/>
            <person name="Coutinho P.M."/>
            <person name="Henrissat B."/>
            <person name="Lombard V."/>
            <person name="Magnuson J.K."/>
            <person name="Kuees U."/>
            <person name="Hori C."/>
            <person name="Igarashi K."/>
            <person name="Samejima M."/>
            <person name="Held B.W."/>
            <person name="Barry K.W."/>
            <person name="LaButti K.M."/>
            <person name="Lapidus A."/>
            <person name="Lindquist E.A."/>
            <person name="Lucas S.M."/>
            <person name="Riley R."/>
            <person name="Salamov A.A."/>
            <person name="Hoffmeister D."/>
            <person name="Schwenk D."/>
            <person name="Hadar Y."/>
            <person name="Yarden O."/>
            <person name="de Vries R.P."/>
            <person name="Wiebenga A."/>
            <person name="Stenlid J."/>
            <person name="Eastwood D."/>
            <person name="Grigoriev I.V."/>
            <person name="Berka R.M."/>
            <person name="Blanchette R.A."/>
            <person name="Kersten P."/>
            <person name="Martinez A.T."/>
            <person name="Vicuna R."/>
            <person name="Cullen D."/>
        </authorList>
    </citation>
    <scope>NUCLEOTIDE SEQUENCE [LARGE SCALE GENOMIC DNA]</scope>
    <source>
        <strain evidence="1 2">B</strain>
    </source>
</reference>
<keyword evidence="2" id="KW-1185">Reference proteome</keyword>
<evidence type="ECO:0000313" key="2">
    <source>
        <dbReference type="Proteomes" id="UP000016930"/>
    </source>
</evidence>
<organism evidence="1 2">
    <name type="scientific">Ceriporiopsis subvermispora (strain B)</name>
    <name type="common">White-rot fungus</name>
    <name type="synonym">Gelatoporia subvermispora</name>
    <dbReference type="NCBI Taxonomy" id="914234"/>
    <lineage>
        <taxon>Eukaryota</taxon>
        <taxon>Fungi</taxon>
        <taxon>Dikarya</taxon>
        <taxon>Basidiomycota</taxon>
        <taxon>Agaricomycotina</taxon>
        <taxon>Agaricomycetes</taxon>
        <taxon>Polyporales</taxon>
        <taxon>Gelatoporiaceae</taxon>
        <taxon>Gelatoporia</taxon>
    </lineage>
</organism>
<protein>
    <submittedName>
        <fullName evidence="1">Uncharacterized protein</fullName>
    </submittedName>
</protein>
<dbReference type="EMBL" id="KB445808">
    <property type="protein sequence ID" value="EMD32902.1"/>
    <property type="molecule type" value="Genomic_DNA"/>
</dbReference>
<dbReference type="HOGENOM" id="CLU_1496011_0_0_1"/>
<name>M2R3Y5_CERS8</name>